<keyword evidence="2" id="KW-1015">Disulfide bond</keyword>
<protein>
    <submittedName>
        <fullName evidence="9">Single immunoglobulin and toll-interleukin 1 receptor (TIR) domain</fullName>
    </submittedName>
</protein>
<dbReference type="InterPro" id="IPR013783">
    <property type="entry name" value="Ig-like_fold"/>
</dbReference>
<dbReference type="PANTHER" id="PTHR11890">
    <property type="entry name" value="INTERLEUKIN-1 RECEPTOR FAMILY MEMBER"/>
    <property type="match status" value="1"/>
</dbReference>
<evidence type="ECO:0000313" key="9">
    <source>
        <dbReference type="Ensembl" id="ENSEBUP00000026774.1"/>
    </source>
</evidence>
<dbReference type="SMART" id="SM00255">
    <property type="entry name" value="TIR"/>
    <property type="match status" value="1"/>
</dbReference>
<evidence type="ECO:0000259" key="7">
    <source>
        <dbReference type="PROSITE" id="PS50104"/>
    </source>
</evidence>
<dbReference type="InterPro" id="IPR000157">
    <property type="entry name" value="TIR_dom"/>
</dbReference>
<evidence type="ECO:0000259" key="8">
    <source>
        <dbReference type="PROSITE" id="PS50835"/>
    </source>
</evidence>
<dbReference type="PROSITE" id="PS50104">
    <property type="entry name" value="TIR"/>
    <property type="match status" value="1"/>
</dbReference>
<evidence type="ECO:0000313" key="10">
    <source>
        <dbReference type="Proteomes" id="UP000694388"/>
    </source>
</evidence>
<keyword evidence="3" id="KW-0325">Glycoprotein</keyword>
<dbReference type="GeneTree" id="ENSGT01090000259985"/>
<dbReference type="SUPFAM" id="SSF52200">
    <property type="entry name" value="Toll/Interleukin receptor TIR domain"/>
    <property type="match status" value="1"/>
</dbReference>
<organism evidence="9 10">
    <name type="scientific">Eptatretus burgeri</name>
    <name type="common">Inshore hagfish</name>
    <dbReference type="NCBI Taxonomy" id="7764"/>
    <lineage>
        <taxon>Eukaryota</taxon>
        <taxon>Metazoa</taxon>
        <taxon>Chordata</taxon>
        <taxon>Craniata</taxon>
        <taxon>Vertebrata</taxon>
        <taxon>Cyclostomata</taxon>
        <taxon>Myxini</taxon>
        <taxon>Myxiniformes</taxon>
        <taxon>Myxinidae</taxon>
        <taxon>Eptatretinae</taxon>
        <taxon>Eptatretus</taxon>
    </lineage>
</organism>
<keyword evidence="4" id="KW-0393">Immunoglobulin domain</keyword>
<feature type="region of interest" description="Disordered" evidence="5">
    <location>
        <begin position="449"/>
        <end position="481"/>
    </location>
</feature>
<comment type="similarity">
    <text evidence="1">Belongs to the interleukin-1 receptor family.</text>
</comment>
<dbReference type="InterPro" id="IPR036179">
    <property type="entry name" value="Ig-like_dom_sf"/>
</dbReference>
<evidence type="ECO:0000256" key="6">
    <source>
        <dbReference type="SAM" id="Phobius"/>
    </source>
</evidence>
<accession>A0A8C4R853</accession>
<keyword evidence="6" id="KW-0812">Transmembrane</keyword>
<reference evidence="9" key="2">
    <citation type="submission" date="2025-09" db="UniProtKB">
        <authorList>
            <consortium name="Ensembl"/>
        </authorList>
    </citation>
    <scope>IDENTIFICATION</scope>
</reference>
<dbReference type="PRINTS" id="PR01537">
    <property type="entry name" value="INTRLKN1R1F"/>
</dbReference>
<evidence type="ECO:0000256" key="5">
    <source>
        <dbReference type="SAM" id="MobiDB-lite"/>
    </source>
</evidence>
<feature type="domain" description="Ig-like" evidence="8">
    <location>
        <begin position="118"/>
        <end position="202"/>
    </location>
</feature>
<proteinExistence type="inferred from homology"/>
<evidence type="ECO:0000256" key="1">
    <source>
        <dbReference type="ARBA" id="ARBA00009752"/>
    </source>
</evidence>
<dbReference type="PROSITE" id="PS50835">
    <property type="entry name" value="IG_LIKE"/>
    <property type="match status" value="1"/>
</dbReference>
<keyword evidence="10" id="KW-1185">Reference proteome</keyword>
<dbReference type="Proteomes" id="UP000694388">
    <property type="component" value="Unplaced"/>
</dbReference>
<evidence type="ECO:0000256" key="2">
    <source>
        <dbReference type="ARBA" id="ARBA00023157"/>
    </source>
</evidence>
<dbReference type="InterPro" id="IPR007110">
    <property type="entry name" value="Ig-like_dom"/>
</dbReference>
<dbReference type="InterPro" id="IPR015621">
    <property type="entry name" value="IL-1_rcpt_fam"/>
</dbReference>
<feature type="compositionally biased region" description="Polar residues" evidence="5">
    <location>
        <begin position="468"/>
        <end position="480"/>
    </location>
</feature>
<keyword evidence="6" id="KW-1133">Transmembrane helix</keyword>
<dbReference type="AlphaFoldDB" id="A0A8C4R853"/>
<dbReference type="SUPFAM" id="SSF48726">
    <property type="entry name" value="Immunoglobulin"/>
    <property type="match status" value="1"/>
</dbReference>
<dbReference type="Pfam" id="PF01582">
    <property type="entry name" value="TIR"/>
    <property type="match status" value="1"/>
</dbReference>
<dbReference type="Gene3D" id="3.40.50.10140">
    <property type="entry name" value="Toll/interleukin-1 receptor homology (TIR) domain"/>
    <property type="match status" value="1"/>
</dbReference>
<feature type="domain" description="TIR" evidence="7">
    <location>
        <begin position="260"/>
        <end position="404"/>
    </location>
</feature>
<dbReference type="Gene3D" id="2.60.40.10">
    <property type="entry name" value="Immunoglobulins"/>
    <property type="match status" value="1"/>
</dbReference>
<evidence type="ECO:0000256" key="3">
    <source>
        <dbReference type="ARBA" id="ARBA00023180"/>
    </source>
</evidence>
<name>A0A8C4R853_EPTBU</name>
<dbReference type="InterPro" id="IPR035897">
    <property type="entry name" value="Toll_tir_struct_dom_sf"/>
</dbReference>
<reference evidence="9" key="1">
    <citation type="submission" date="2025-08" db="UniProtKB">
        <authorList>
            <consortium name="Ensembl"/>
        </authorList>
    </citation>
    <scope>IDENTIFICATION</scope>
</reference>
<evidence type="ECO:0000256" key="4">
    <source>
        <dbReference type="ARBA" id="ARBA00023319"/>
    </source>
</evidence>
<dbReference type="Ensembl" id="ENSEBUT00000027350.1">
    <property type="protein sequence ID" value="ENSEBUP00000026774.1"/>
    <property type="gene ID" value="ENSEBUG00000016488.1"/>
</dbReference>
<keyword evidence="6" id="KW-0472">Membrane</keyword>
<sequence length="510" mass="57021">MMTHYKPPTIQATLGGASKSCPPSCQCFFSTKSAPRAPTVNDCSVGTAGELVGLPGREPEAGAGAKRGPDMLRLFILATLGATSQSSIALDDEAKVCQQKDWLNANLRPQTQTHMPDKTIMLNCTVELPLPYAECEIAFHWLKAGNRLINSTPGYEISNWSQRYSGENATLYTSSLLYTNLTDATHFGIYECHIQSEATNVTIKFAVIKPGLPSVKHGVAAIFVLILLCLIVTAVYMRCSLDLKLWYRDKYGDFEINDGKQYDAYMSYANADFDRKFVNLTLRPFLENRYGFRLHMDMVDLLPGLEPSDDLLMNVSRCRRLVIVLTGAYLEHEWCTDSFQEGLQKLCELVPRPIFIMFDNSQHAFSHPASLVLQQQKHRVIVIRWTMKDSFANSCFWKRLLLALPKKVDVRPSSLTGHDPQTMSTGDQDPMLTLNPDYLDCHHDVIEPSQGASSTSLAKSPVEPGASTVESHCPNFSTSSQDKELDISDLGARNYDARKDFYCLVTEEEI</sequence>
<feature type="transmembrane region" description="Helical" evidence="6">
    <location>
        <begin position="218"/>
        <end position="237"/>
    </location>
</feature>
<dbReference type="GO" id="GO:0007165">
    <property type="term" value="P:signal transduction"/>
    <property type="evidence" value="ECO:0007669"/>
    <property type="project" value="InterPro"/>
</dbReference>
<dbReference type="PANTHER" id="PTHR11890:SF19">
    <property type="entry name" value="SINGLE IG IL-1-RELATED RECEPTOR"/>
    <property type="match status" value="1"/>
</dbReference>